<proteinExistence type="predicted"/>
<gene>
    <name evidence="1" type="ORF">RhiirC2_775546</name>
</gene>
<evidence type="ECO:0000313" key="2">
    <source>
        <dbReference type="Proteomes" id="UP000233469"/>
    </source>
</evidence>
<dbReference type="EMBL" id="LLXL01000344">
    <property type="protein sequence ID" value="PKK73818.1"/>
    <property type="molecule type" value="Genomic_DNA"/>
</dbReference>
<name>A0A2N1NIX1_9GLOM</name>
<reference evidence="1 2" key="1">
    <citation type="submission" date="2016-04" db="EMBL/GenBank/DDBJ databases">
        <title>Genome analyses suggest a sexual origin of heterokaryosis in a supposedly ancient asexual fungus.</title>
        <authorList>
            <person name="Ropars J."/>
            <person name="Sedzielewska K."/>
            <person name="Noel J."/>
            <person name="Charron P."/>
            <person name="Farinelli L."/>
            <person name="Marton T."/>
            <person name="Kruger M."/>
            <person name="Pelin A."/>
            <person name="Brachmann A."/>
            <person name="Corradi N."/>
        </authorList>
    </citation>
    <scope>NUCLEOTIDE SEQUENCE [LARGE SCALE GENOMIC DNA]</scope>
    <source>
        <strain evidence="1 2">C2</strain>
    </source>
</reference>
<dbReference type="Proteomes" id="UP000233469">
    <property type="component" value="Unassembled WGS sequence"/>
</dbReference>
<comment type="caution">
    <text evidence="1">The sequence shown here is derived from an EMBL/GenBank/DDBJ whole genome shotgun (WGS) entry which is preliminary data.</text>
</comment>
<accession>A0A2N1NIX1</accession>
<evidence type="ECO:0000313" key="1">
    <source>
        <dbReference type="EMBL" id="PKK73818.1"/>
    </source>
</evidence>
<protein>
    <submittedName>
        <fullName evidence="1">Uncharacterized protein</fullName>
    </submittedName>
</protein>
<sequence length="76" mass="9070">MTDFESQFFGIFKGYIHDYYPKIGNYKCIFKGINSYHMLLNVLEDDNWKLDSLQEHNPLQEPLQDQNKTSMHIAKK</sequence>
<reference evidence="1 2" key="2">
    <citation type="submission" date="2017-10" db="EMBL/GenBank/DDBJ databases">
        <title>Extensive intraspecific genome diversity in a model arbuscular mycorrhizal fungus.</title>
        <authorList>
            <person name="Chen E.C.H."/>
            <person name="Morin E."/>
            <person name="Baudet D."/>
            <person name="Noel J."/>
            <person name="Ndikumana S."/>
            <person name="Charron P."/>
            <person name="St-Onge C."/>
            <person name="Giorgi J."/>
            <person name="Grigoriev I.V."/>
            <person name="Roux C."/>
            <person name="Martin F.M."/>
            <person name="Corradi N."/>
        </authorList>
    </citation>
    <scope>NUCLEOTIDE SEQUENCE [LARGE SCALE GENOMIC DNA]</scope>
    <source>
        <strain evidence="1 2">C2</strain>
    </source>
</reference>
<dbReference type="AlphaFoldDB" id="A0A2N1NIX1"/>
<organism evidence="1 2">
    <name type="scientific">Rhizophagus irregularis</name>
    <dbReference type="NCBI Taxonomy" id="588596"/>
    <lineage>
        <taxon>Eukaryota</taxon>
        <taxon>Fungi</taxon>
        <taxon>Fungi incertae sedis</taxon>
        <taxon>Mucoromycota</taxon>
        <taxon>Glomeromycotina</taxon>
        <taxon>Glomeromycetes</taxon>
        <taxon>Glomerales</taxon>
        <taxon>Glomeraceae</taxon>
        <taxon>Rhizophagus</taxon>
    </lineage>
</organism>